<feature type="active site" description="Proton donor; for dehydratase activity" evidence="9">
    <location>
        <position position="1157"/>
    </location>
</feature>
<dbReference type="Pfam" id="PF23297">
    <property type="entry name" value="ACP_SdgA_C"/>
    <property type="match status" value="1"/>
</dbReference>
<dbReference type="GO" id="GO:0008168">
    <property type="term" value="F:methyltransferase activity"/>
    <property type="evidence" value="ECO:0007669"/>
    <property type="project" value="UniProtKB-KW"/>
</dbReference>
<dbReference type="InterPro" id="IPR016039">
    <property type="entry name" value="Thiolase-like"/>
</dbReference>
<evidence type="ECO:0000259" key="10">
    <source>
        <dbReference type="PROSITE" id="PS50075"/>
    </source>
</evidence>
<dbReference type="InterPro" id="IPR002889">
    <property type="entry name" value="WSC_carb-bd"/>
</dbReference>
<dbReference type="SUPFAM" id="SSF51735">
    <property type="entry name" value="NAD(P)-binding Rossmann-fold domains"/>
    <property type="match status" value="2"/>
</dbReference>
<dbReference type="InterPro" id="IPR020807">
    <property type="entry name" value="PKS_DH"/>
</dbReference>
<evidence type="ECO:0000313" key="14">
    <source>
        <dbReference type="EMBL" id="OHF00080.1"/>
    </source>
</evidence>
<evidence type="ECO:0000256" key="2">
    <source>
        <dbReference type="ARBA" id="ARBA00022553"/>
    </source>
</evidence>
<organism evidence="14 15">
    <name type="scientific">Colletotrichum orchidophilum</name>
    <dbReference type="NCBI Taxonomy" id="1209926"/>
    <lineage>
        <taxon>Eukaryota</taxon>
        <taxon>Fungi</taxon>
        <taxon>Dikarya</taxon>
        <taxon>Ascomycota</taxon>
        <taxon>Pezizomycotina</taxon>
        <taxon>Sordariomycetes</taxon>
        <taxon>Hypocreomycetidae</taxon>
        <taxon>Glomerellales</taxon>
        <taxon>Glomerellaceae</taxon>
        <taxon>Colletotrichum</taxon>
    </lineage>
</organism>
<dbReference type="Gene3D" id="3.40.366.10">
    <property type="entry name" value="Malonyl-Coenzyme A Acyl Carrier Protein, domain 2"/>
    <property type="match status" value="1"/>
</dbReference>
<dbReference type="InterPro" id="IPR013154">
    <property type="entry name" value="ADH-like_N"/>
</dbReference>
<dbReference type="SMART" id="SM00825">
    <property type="entry name" value="PKS_KS"/>
    <property type="match status" value="1"/>
</dbReference>
<dbReference type="SMART" id="SM00827">
    <property type="entry name" value="PKS_AT"/>
    <property type="match status" value="1"/>
</dbReference>
<dbReference type="CDD" id="cd05195">
    <property type="entry name" value="enoyl_red"/>
    <property type="match status" value="1"/>
</dbReference>
<dbReference type="InterPro" id="IPR036779">
    <property type="entry name" value="LysM_dom_sf"/>
</dbReference>
<dbReference type="InterPro" id="IPR049551">
    <property type="entry name" value="PKS_DH_C"/>
</dbReference>
<dbReference type="GO" id="GO:0006633">
    <property type="term" value="P:fatty acid biosynthetic process"/>
    <property type="evidence" value="ECO:0007669"/>
    <property type="project" value="InterPro"/>
</dbReference>
<dbReference type="RefSeq" id="XP_022477224.1">
    <property type="nucleotide sequence ID" value="XM_022616373.1"/>
</dbReference>
<keyword evidence="6" id="KW-0560">Oxidoreductase</keyword>
<evidence type="ECO:0000256" key="4">
    <source>
        <dbReference type="ARBA" id="ARBA00022679"/>
    </source>
</evidence>
<dbReference type="InterPro" id="IPR020841">
    <property type="entry name" value="PKS_Beta-ketoAc_synthase_dom"/>
</dbReference>
<dbReference type="SMART" id="SM00822">
    <property type="entry name" value="PKS_KR"/>
    <property type="match status" value="1"/>
</dbReference>
<keyword evidence="4" id="KW-0808">Transferase</keyword>
<dbReference type="SUPFAM" id="SSF47336">
    <property type="entry name" value="ACP-like"/>
    <property type="match status" value="1"/>
</dbReference>
<dbReference type="SUPFAM" id="SSF53901">
    <property type="entry name" value="Thiolase-like"/>
    <property type="match status" value="1"/>
</dbReference>
<dbReference type="Pfam" id="PF08659">
    <property type="entry name" value="KR"/>
    <property type="match status" value="1"/>
</dbReference>
<evidence type="ECO:0000313" key="15">
    <source>
        <dbReference type="Proteomes" id="UP000176998"/>
    </source>
</evidence>
<dbReference type="InterPro" id="IPR014043">
    <property type="entry name" value="Acyl_transferase_dom"/>
</dbReference>
<dbReference type="PROSITE" id="PS00012">
    <property type="entry name" value="PHOSPHOPANTETHEINE"/>
    <property type="match status" value="1"/>
</dbReference>
<dbReference type="Pfam" id="PF14765">
    <property type="entry name" value="PS-DH"/>
    <property type="match status" value="1"/>
</dbReference>
<dbReference type="InterPro" id="IPR006162">
    <property type="entry name" value="Ppantetheine_attach_site"/>
</dbReference>
<gene>
    <name evidence="14" type="ORF">CORC01_04726</name>
</gene>
<dbReference type="InterPro" id="IPR016035">
    <property type="entry name" value="Acyl_Trfase/lysoPLipase"/>
</dbReference>
<feature type="domain" description="PKS/mFAS DH" evidence="13">
    <location>
        <begin position="925"/>
        <end position="1247"/>
    </location>
</feature>
<dbReference type="InterPro" id="IPR001227">
    <property type="entry name" value="Ac_transferase_dom_sf"/>
</dbReference>
<keyword evidence="1" id="KW-0596">Phosphopantetheine</keyword>
<dbReference type="Pfam" id="PF01822">
    <property type="entry name" value="WSC"/>
    <property type="match status" value="1"/>
</dbReference>
<feature type="region of interest" description="N-terminal hotdog fold" evidence="9">
    <location>
        <begin position="925"/>
        <end position="1061"/>
    </location>
</feature>
<comment type="caution">
    <text evidence="14">The sequence shown here is derived from an EMBL/GenBank/DDBJ whole genome shotgun (WGS) entry which is preliminary data.</text>
</comment>
<keyword evidence="8" id="KW-0012">Acyltransferase</keyword>
<dbReference type="SMART" id="SM00823">
    <property type="entry name" value="PKS_PP"/>
    <property type="match status" value="1"/>
</dbReference>
<feature type="domain" description="Carrier" evidence="10">
    <location>
        <begin position="2303"/>
        <end position="2380"/>
    </location>
</feature>
<evidence type="ECO:0000256" key="5">
    <source>
        <dbReference type="ARBA" id="ARBA00022857"/>
    </source>
</evidence>
<sequence>MPSPVAIIGLACRLPDDVSSPEELWQLLLAQRDTNSLPLNRWNTDAFHHPGRNKPQTISARGAHFLKRDVTAFDAAFFNINTSEALALDPQQRCVMEVTYEALESAGLTIDAVSGSRTGCYVGSSSSDYRDSIARDTETSPRYSALGINTEMLSNRTSWFYNMKGPSMTVATACSSSLVAIHTACQGLLAGETDMAVAGGVNLMLNPEFAIYLSGMTMISPEGHCKSFDASGDGYARGEGCGMVVLKRLDDAIRDNDPIRGIIRGTGVNSDGFTQGFTMPSSESQASLIREVYQKAELDMSDTQFVECHGTGTKAGDPIETRAIYETLGRKASSSQPLMIGSVKPNIGHLEGASGVAALIKSILALEKGYIPPQMFFRTPNPNIPFSQWNLEIPTALMPWPRIKGPRRVSINNFGVGGTNSHAIIEGAPRQHQQLGPISAAAEKKRLFVLSSQDKNGLVRVAQSLVAYLGDKEKHPQASAAHAASLAYTLGNKRSRFSWKNFCIAADLTALRSGLRALTSDGAVRSNAAPRIGFVFTGQGAQWPLMGLRLLEFDVFQSSFKKCQGYLTDLDCPWDAAEELRKPSETSRIKSPDLSQPLCTMIQIGIVDLLASWNVFPIKVVGHSSGEIAAAYCAGSLTAREAMEVAYLRGKFSAAFATMEPQREGGMLAVGCSRERAEQLISDVTAGHLTVACVNSPSNVTISGDVSGIEQLHEKLRSTSVFVARLKVDVAYHSEHMETIYPGYVQSLTHIRPGQGLRDGDRDSSAKVTMVSSVDAAEIDPEALGAFYWGRNLISPVLFSDALRELVRPADGPAGSSNTIDLLVEIGPHAALKQSVKDILAASGIKGVEYLSSLSRGRDDEDMALSLAGNLFASGAPVDVSKVNNDGSSGSLLTDLPPYPWQHANKFDASPRISREHNMRPHPQNSLLGAPMPSVGPYEHVWRGYLRLDEENWVRDHKITGVVVYPGAGLVAMALEGARQLADAGRKMRSIKLRDVSIESAAIINEDQPTEFVLHTRPHLLGTVSSGPAAWLEFTISSSGGADMPLRENCHGLMRIEYEGDNTHGSAVRYEEAAAVRSCLAEYEAAADACVDQLAIEDFYRDLANVGLDFGATFRNMQKINFRPGESVYDLTIGDPGETFNTGRAGRTHLIHPATLDSIVSAPFAAYYDGPGKPLTRPYIPVFIQEFEISADVPFDIGTPVKGFSRAKRRGIGEIESEIYMFDEALSKRYLSIRGYRSTSEIAADTSSGAGAGDGSDSSPALCYLTQWEHAFGLLTKEELSSVVSNAGQTSNEKLEKVAKMILHESPDTTILELLPGKSETRDSGNTAAAVSRRLALSGPQRTKYAGLASSLPDGAGGEYLELKPGKAAEVKFDLIILGQSCRESINDQLSLPFLLEHVKPGGRLICGFDYRRLGEPMPQDCRVDVFADDTGPVSLFFAGPAAAVADGDSHTPDARTPSANEGDTNTITASAKDKVLIVEPPAPTDASVPAFSKELVKILESRGLRASAAAWTPELATEISSGQQHIVVSLLELNRPFMESLSGSDFALVQGMIVKATSLLWLTALSGPSASVIDGALRVARRELGNLDLKVLHLSASSLHRGPELAARVVASSTQDTEFLEDGDGLLKVSRVFEDQTLNAEVSSHAGTGTHLESMKTCDFSLALGISKPGLLETLHFGPQEGAGELKENEVEIQIKASGVNFRDVMISMGLIADPHLGYEGAGVVLRTGSKVTSVKKGDRVSAHVYGSHATVARTVDIMCAQMPDSISFEEGASFPVVFTTAYHALVNLARLRPGQSVLIHAAAGGVGQAAIQLAQHLGLDIYVTVGSEDKRVLVMEKYGIPEEHIFNSRNASFVMGIKRVTGGRGVDCYCLAPLGTFVEIGSRDVSENTRLDMAPFAAGTTFTCFTLLEVLLHKPDLMAETWRNTFDLVRKGVLRAPTPLTVMPVHMVKDAFRLMQSGKHRGKIVLSLEKDGDVPVPVIRDPKTALRLGPSGTYLLVGGLGGLGRSLAQMLVDSGARNIAFISRSGATQPSARAIVESLSTRPGGVTVKAYAADVADKASLAAAIARCGEELPPIKGVIQMAMVLKDGIFEQMTHDRWTDAVRPKIDGTWNLHEHFGPHRSLDFFIMCSSISGVIGNRGQANYAAANSFQDALAHHRRSLGLQACAVDLGIMRDVGVLAETGTAGDLIKWEELLGIREPVFLALMKAIINGERRRLLDRRHTSPAAADEFPAQVSVGLATAAAFEAAGLGLPDWLTMDARFAPLAAIRSSAPTGDENRTDAAQSVVASLPRRITKAASKDDAVVAMIDGLVDKVSNILSTPASEVDPGRPLYMYGVDSLVAMEIRNWVQRDIKADIALFDVLEAVPMTKFAEKATDDCVAVEDATGLSQETIRDLNPWIELGCGNLQFASQTVGSVICISPPGGDYEQECGTWHDAREGEDCAQVLARYHTSLDTFVLANPSVSRESCADDLITGLTYCATPTPDFLATGAEIPGHWRFGCYARNVETSEEPVLQIDEVGLESSMTLLKCKVYCRSQSFNVFGLDGGDKCLCDTRLRMYSQLLDDSKCQTKCNGNSSNSCGGYEAIDVFRLD</sequence>
<dbReference type="GeneID" id="34557883"/>
<dbReference type="Gene3D" id="3.10.129.110">
    <property type="entry name" value="Polyketide synthase dehydratase"/>
    <property type="match status" value="1"/>
</dbReference>
<evidence type="ECO:0000259" key="11">
    <source>
        <dbReference type="PROSITE" id="PS51212"/>
    </source>
</evidence>
<dbReference type="InterPro" id="IPR049900">
    <property type="entry name" value="PKS_mFAS_DH"/>
</dbReference>
<dbReference type="InterPro" id="IPR020843">
    <property type="entry name" value="ER"/>
</dbReference>
<dbReference type="Gene3D" id="3.10.350.10">
    <property type="entry name" value="LysM domain"/>
    <property type="match status" value="1"/>
</dbReference>
<dbReference type="Pfam" id="PF16197">
    <property type="entry name" value="KAsynt_C_assoc"/>
    <property type="match status" value="1"/>
</dbReference>
<dbReference type="InterPro" id="IPR032821">
    <property type="entry name" value="PKS_assoc"/>
</dbReference>
<dbReference type="Pfam" id="PF00698">
    <property type="entry name" value="Acyl_transf_1"/>
    <property type="match status" value="1"/>
</dbReference>
<dbReference type="InterPro" id="IPR016036">
    <property type="entry name" value="Malonyl_transacylase_ACP-bd"/>
</dbReference>
<feature type="domain" description="WSC" evidence="11">
    <location>
        <begin position="2497"/>
        <end position="2594"/>
    </location>
</feature>
<dbReference type="InterPro" id="IPR014031">
    <property type="entry name" value="Ketoacyl_synth_C"/>
</dbReference>
<dbReference type="Pfam" id="PF00109">
    <property type="entry name" value="ketoacyl-synt"/>
    <property type="match status" value="1"/>
</dbReference>
<dbReference type="EMBL" id="MJBS01000031">
    <property type="protein sequence ID" value="OHF00080.1"/>
    <property type="molecule type" value="Genomic_DNA"/>
</dbReference>
<dbReference type="SMART" id="SM00321">
    <property type="entry name" value="WSC"/>
    <property type="match status" value="1"/>
</dbReference>
<feature type="region of interest" description="C-terminal hotdog fold" evidence="9">
    <location>
        <begin position="1091"/>
        <end position="1247"/>
    </location>
</feature>
<dbReference type="Gene3D" id="3.40.50.720">
    <property type="entry name" value="NAD(P)-binding Rossmann-like Domain"/>
    <property type="match status" value="1"/>
</dbReference>
<dbReference type="PROSITE" id="PS52019">
    <property type="entry name" value="PKS_MFAS_DH"/>
    <property type="match status" value="1"/>
</dbReference>
<dbReference type="SUPFAM" id="SSF55048">
    <property type="entry name" value="Probable ACP-binding domain of malonyl-CoA ACP transacylase"/>
    <property type="match status" value="1"/>
</dbReference>
<dbReference type="SMART" id="SM00829">
    <property type="entry name" value="PKS_ER"/>
    <property type="match status" value="1"/>
</dbReference>
<name>A0A1G4BF29_9PEZI</name>
<dbReference type="GO" id="GO:0044550">
    <property type="term" value="P:secondary metabolite biosynthetic process"/>
    <property type="evidence" value="ECO:0007669"/>
    <property type="project" value="TreeGrafter"/>
</dbReference>
<evidence type="ECO:0000256" key="8">
    <source>
        <dbReference type="ARBA" id="ARBA00023315"/>
    </source>
</evidence>
<dbReference type="Gene3D" id="3.40.47.10">
    <property type="match status" value="1"/>
</dbReference>
<dbReference type="InterPro" id="IPR013968">
    <property type="entry name" value="PKS_KR"/>
</dbReference>
<evidence type="ECO:0000256" key="7">
    <source>
        <dbReference type="ARBA" id="ARBA00023268"/>
    </source>
</evidence>
<dbReference type="InterPro" id="IPR057326">
    <property type="entry name" value="KR_dom"/>
</dbReference>
<dbReference type="Proteomes" id="UP000176998">
    <property type="component" value="Unassembled WGS sequence"/>
</dbReference>
<dbReference type="InterPro" id="IPR049552">
    <property type="entry name" value="PKS_DH_N"/>
</dbReference>
<dbReference type="InterPro" id="IPR014030">
    <property type="entry name" value="Ketoacyl_synth_N"/>
</dbReference>
<dbReference type="PANTHER" id="PTHR43775:SF29">
    <property type="entry name" value="ASPERFURANONE POLYKETIDE SYNTHASE AFOG-RELATED"/>
    <property type="match status" value="1"/>
</dbReference>
<accession>A0A1G4BF29</accession>
<dbReference type="OrthoDB" id="329835at2759"/>
<dbReference type="Gene3D" id="3.90.180.10">
    <property type="entry name" value="Medium-chain alcohol dehydrogenases, catalytic domain"/>
    <property type="match status" value="1"/>
</dbReference>
<dbReference type="SUPFAM" id="SSF52151">
    <property type="entry name" value="FabD/lysophospholipase-like"/>
    <property type="match status" value="1"/>
</dbReference>
<dbReference type="SMART" id="SM00826">
    <property type="entry name" value="PKS_DH"/>
    <property type="match status" value="1"/>
</dbReference>
<dbReference type="STRING" id="1209926.A0A1G4BF29"/>
<dbReference type="InterPro" id="IPR009081">
    <property type="entry name" value="PP-bd_ACP"/>
</dbReference>
<dbReference type="InterPro" id="IPR013149">
    <property type="entry name" value="ADH-like_C"/>
</dbReference>
<dbReference type="InterPro" id="IPR036736">
    <property type="entry name" value="ACP-like_sf"/>
</dbReference>
<dbReference type="Pfam" id="PF08240">
    <property type="entry name" value="ADH_N"/>
    <property type="match status" value="1"/>
</dbReference>
<dbReference type="GO" id="GO:0004312">
    <property type="term" value="F:fatty acid synthase activity"/>
    <property type="evidence" value="ECO:0007669"/>
    <property type="project" value="TreeGrafter"/>
</dbReference>
<keyword evidence="2" id="KW-0597">Phosphoprotein</keyword>
<dbReference type="Pfam" id="PF02801">
    <property type="entry name" value="Ketoacyl-synt_C"/>
    <property type="match status" value="1"/>
</dbReference>
<dbReference type="SUPFAM" id="SSF50129">
    <property type="entry name" value="GroES-like"/>
    <property type="match status" value="1"/>
</dbReference>
<dbReference type="GO" id="GO:0031177">
    <property type="term" value="F:phosphopantetheine binding"/>
    <property type="evidence" value="ECO:0007669"/>
    <property type="project" value="InterPro"/>
</dbReference>
<dbReference type="CDD" id="cd00833">
    <property type="entry name" value="PKS"/>
    <property type="match status" value="1"/>
</dbReference>
<evidence type="ECO:0000259" key="12">
    <source>
        <dbReference type="PROSITE" id="PS52004"/>
    </source>
</evidence>
<dbReference type="PANTHER" id="PTHR43775">
    <property type="entry name" value="FATTY ACID SYNTHASE"/>
    <property type="match status" value="1"/>
</dbReference>
<reference evidence="14 15" key="1">
    <citation type="submission" date="2016-09" db="EMBL/GenBank/DDBJ databases">
        <authorList>
            <person name="Capua I."/>
            <person name="De Benedictis P."/>
            <person name="Joannis T."/>
            <person name="Lombin L.H."/>
            <person name="Cattoli G."/>
        </authorList>
    </citation>
    <scope>NUCLEOTIDE SEQUENCE [LARGE SCALE GENOMIC DNA]</scope>
    <source>
        <strain evidence="14 15">IMI 309357</strain>
    </source>
</reference>
<dbReference type="Pfam" id="PF21089">
    <property type="entry name" value="PKS_DH_N"/>
    <property type="match status" value="1"/>
</dbReference>
<dbReference type="InterPro" id="IPR018201">
    <property type="entry name" value="Ketoacyl_synth_AS"/>
</dbReference>
<dbReference type="Pfam" id="PF13602">
    <property type="entry name" value="ADH_zinc_N_2"/>
    <property type="match status" value="1"/>
</dbReference>
<dbReference type="GO" id="GO:0016491">
    <property type="term" value="F:oxidoreductase activity"/>
    <property type="evidence" value="ECO:0007669"/>
    <property type="project" value="UniProtKB-KW"/>
</dbReference>
<keyword evidence="7" id="KW-0511">Multifunctional enzyme</keyword>
<keyword evidence="3" id="KW-0489">Methyltransferase</keyword>
<evidence type="ECO:0000256" key="9">
    <source>
        <dbReference type="PROSITE-ProRule" id="PRU01363"/>
    </source>
</evidence>
<keyword evidence="5" id="KW-0521">NADP</keyword>
<protein>
    <submittedName>
        <fullName evidence="14">Beta-ketoacyl synthase domain-containing protein</fullName>
    </submittedName>
</protein>
<evidence type="ECO:0000256" key="1">
    <source>
        <dbReference type="ARBA" id="ARBA00022450"/>
    </source>
</evidence>
<proteinExistence type="predicted"/>
<dbReference type="InterPro" id="IPR036291">
    <property type="entry name" value="NAD(P)-bd_dom_sf"/>
</dbReference>
<dbReference type="PROSITE" id="PS00606">
    <property type="entry name" value="KS3_1"/>
    <property type="match status" value="1"/>
</dbReference>
<dbReference type="PROSITE" id="PS52004">
    <property type="entry name" value="KS3_2"/>
    <property type="match status" value="1"/>
</dbReference>
<evidence type="ECO:0000256" key="3">
    <source>
        <dbReference type="ARBA" id="ARBA00022603"/>
    </source>
</evidence>
<dbReference type="InterPro" id="IPR020806">
    <property type="entry name" value="PKS_PP-bd"/>
</dbReference>
<evidence type="ECO:0000256" key="6">
    <source>
        <dbReference type="ARBA" id="ARBA00023002"/>
    </source>
</evidence>
<dbReference type="InterPro" id="IPR042104">
    <property type="entry name" value="PKS_dehydratase_sf"/>
</dbReference>
<dbReference type="GO" id="GO:0004315">
    <property type="term" value="F:3-oxoacyl-[acyl-carrier-protein] synthase activity"/>
    <property type="evidence" value="ECO:0007669"/>
    <property type="project" value="InterPro"/>
</dbReference>
<dbReference type="InterPro" id="IPR050091">
    <property type="entry name" value="PKS_NRPS_Biosynth_Enz"/>
</dbReference>
<dbReference type="Gene3D" id="1.10.1200.10">
    <property type="entry name" value="ACP-like"/>
    <property type="match status" value="1"/>
</dbReference>
<dbReference type="PROSITE" id="PS50075">
    <property type="entry name" value="CARRIER"/>
    <property type="match status" value="1"/>
</dbReference>
<evidence type="ECO:0000259" key="13">
    <source>
        <dbReference type="PROSITE" id="PS52019"/>
    </source>
</evidence>
<dbReference type="PROSITE" id="PS51212">
    <property type="entry name" value="WSC"/>
    <property type="match status" value="1"/>
</dbReference>
<keyword evidence="15" id="KW-1185">Reference proteome</keyword>
<feature type="active site" description="Proton acceptor; for dehydratase activity" evidence="9">
    <location>
        <position position="957"/>
    </location>
</feature>
<dbReference type="Pfam" id="PF00107">
    <property type="entry name" value="ADH_zinc_N"/>
    <property type="match status" value="1"/>
</dbReference>
<dbReference type="FunFam" id="3.40.47.10:FF:000019">
    <property type="entry name" value="Polyketide synthase type I"/>
    <property type="match status" value="1"/>
</dbReference>
<feature type="domain" description="Ketosynthase family 3 (KS3)" evidence="12">
    <location>
        <begin position="2"/>
        <end position="427"/>
    </location>
</feature>
<dbReference type="InterPro" id="IPR011032">
    <property type="entry name" value="GroES-like_sf"/>
</dbReference>
<dbReference type="GO" id="GO:0032259">
    <property type="term" value="P:methylation"/>
    <property type="evidence" value="ECO:0007669"/>
    <property type="project" value="UniProtKB-KW"/>
</dbReference>